<dbReference type="Pfam" id="PF17426">
    <property type="entry name" value="Putative_G5P"/>
    <property type="match status" value="1"/>
</dbReference>
<accession>A0A0A3AE70</accession>
<dbReference type="Proteomes" id="UP000030554">
    <property type="component" value="Unassembled WGS sequence"/>
</dbReference>
<evidence type="ECO:0000313" key="2">
    <source>
        <dbReference type="Proteomes" id="UP000030554"/>
    </source>
</evidence>
<dbReference type="EMBL" id="JPJQ01000051">
    <property type="protein sequence ID" value="KGQ59894.1"/>
    <property type="molecule type" value="Genomic_DNA"/>
</dbReference>
<comment type="caution">
    <text evidence="1">The sequence shown here is derived from an EMBL/GenBank/DDBJ whole genome shotgun (WGS) entry which is preliminary data.</text>
</comment>
<sequence length="102" mass="11465">MKSGFYIVGTFLGYFKSIFGDRERHLLGVQIKTPNKYGTFETSTIDVRLSEDLVTSGFKSSLDQFKGKDVILAVNPRQWAMDNGSSGITYYFDGNSSIEFVK</sequence>
<dbReference type="AlphaFoldDB" id="A0A0A3AE70"/>
<gene>
    <name evidence="1" type="ORF">IO48_10005</name>
</gene>
<protein>
    <recommendedName>
        <fullName evidence="3">Single-stranded DNA-binding protein</fullName>
    </recommendedName>
</protein>
<evidence type="ECO:0000313" key="1">
    <source>
        <dbReference type="EMBL" id="KGQ59894.1"/>
    </source>
</evidence>
<proteinExistence type="predicted"/>
<dbReference type="RefSeq" id="WP_039164323.1">
    <property type="nucleotide sequence ID" value="NZ_JPJQ01000051.1"/>
</dbReference>
<name>A0A0A3AE70_9PAST</name>
<evidence type="ECO:0008006" key="3">
    <source>
        <dbReference type="Google" id="ProtNLM"/>
    </source>
</evidence>
<dbReference type="InterPro" id="IPR035411">
    <property type="entry name" value="Putative_G5P"/>
</dbReference>
<organism evidence="1 2">
    <name type="scientific">Gallibacterium anatis 4895</name>
    <dbReference type="NCBI Taxonomy" id="1396510"/>
    <lineage>
        <taxon>Bacteria</taxon>
        <taxon>Pseudomonadati</taxon>
        <taxon>Pseudomonadota</taxon>
        <taxon>Gammaproteobacteria</taxon>
        <taxon>Pasteurellales</taxon>
        <taxon>Pasteurellaceae</taxon>
        <taxon>Gallibacterium</taxon>
    </lineage>
</organism>
<reference evidence="1 2" key="1">
    <citation type="submission" date="2014-07" db="EMBL/GenBank/DDBJ databases">
        <title>Chaperone-usher fimbriae in a diverse selection of Gallibacterium genomes.</title>
        <authorList>
            <person name="Kudirkiene E."/>
            <person name="Bager R.J."/>
            <person name="Johnson T.J."/>
            <person name="Bojesen A.M."/>
        </authorList>
    </citation>
    <scope>NUCLEOTIDE SEQUENCE [LARGE SCALE GENOMIC DNA]</scope>
    <source>
        <strain evidence="1 2">4895</strain>
    </source>
</reference>